<feature type="transmembrane region" description="Helical" evidence="10">
    <location>
        <begin position="21"/>
        <end position="44"/>
    </location>
</feature>
<comment type="similarity">
    <text evidence="2">Belongs to the ABC-4 integral membrane protein family. FtsX subfamily.</text>
</comment>
<keyword evidence="4" id="KW-1003">Cell membrane</keyword>
<evidence type="ECO:0000256" key="4">
    <source>
        <dbReference type="ARBA" id="ARBA00022475"/>
    </source>
</evidence>
<dbReference type="InterPro" id="IPR058204">
    <property type="entry name" value="FtsX_firmicutes-type"/>
</dbReference>
<dbReference type="PANTHER" id="PTHR47755:SF1">
    <property type="entry name" value="CELL DIVISION PROTEIN FTSX"/>
    <property type="match status" value="1"/>
</dbReference>
<dbReference type="PIRSF" id="PIRSF003097">
    <property type="entry name" value="FtsX"/>
    <property type="match status" value="1"/>
</dbReference>
<evidence type="ECO:0000256" key="3">
    <source>
        <dbReference type="ARBA" id="ARBA00021907"/>
    </source>
</evidence>
<accession>A0A644YWR9</accession>
<keyword evidence="9" id="KW-0131">Cell cycle</keyword>
<comment type="subcellular location">
    <subcellularLocation>
        <location evidence="1">Cell membrane</location>
        <topology evidence="1">Multi-pass membrane protein</topology>
    </subcellularLocation>
</comment>
<keyword evidence="6 10" id="KW-0812">Transmembrane</keyword>
<dbReference type="GO" id="GO:0051301">
    <property type="term" value="P:cell division"/>
    <property type="evidence" value="ECO:0007669"/>
    <property type="project" value="UniProtKB-KW"/>
</dbReference>
<feature type="domain" description="FtsX extracellular" evidence="12">
    <location>
        <begin position="59"/>
        <end position="152"/>
    </location>
</feature>
<reference evidence="13" key="1">
    <citation type="submission" date="2019-08" db="EMBL/GenBank/DDBJ databases">
        <authorList>
            <person name="Kucharzyk K."/>
            <person name="Murdoch R.W."/>
            <person name="Higgins S."/>
            <person name="Loffler F."/>
        </authorList>
    </citation>
    <scope>NUCLEOTIDE SEQUENCE</scope>
</reference>
<protein>
    <recommendedName>
        <fullName evidence="3">Cell division protein FtsX</fullName>
    </recommendedName>
</protein>
<dbReference type="Pfam" id="PF18075">
    <property type="entry name" value="FtsX_ECD"/>
    <property type="match status" value="1"/>
</dbReference>
<evidence type="ECO:0000256" key="1">
    <source>
        <dbReference type="ARBA" id="ARBA00004651"/>
    </source>
</evidence>
<evidence type="ECO:0000259" key="11">
    <source>
        <dbReference type="Pfam" id="PF02687"/>
    </source>
</evidence>
<keyword evidence="5 13" id="KW-0132">Cell division</keyword>
<name>A0A644YWR9_9ZZZZ</name>
<dbReference type="InterPro" id="IPR003838">
    <property type="entry name" value="ABC3_permease_C"/>
</dbReference>
<sequence>MRPHTIAYYFREAVHDMRQNGAMMFASVGITLVMFIILGFFLLVTANLDYMAKDVEGKLEITAYVSDQTSEERIAGLTQEISQLPGVKSVQFISNTEALQRLGERLGSRKDLLAGYEKDNPLRHSFEVFSSSGEQVVGIAERLQKLEGIADVSYGREEVEKLIRMTQALRIGMVLLVAGLSVATLFVLMNTIRLTVYARRQEIQIMKFVGASDWFIRWPFLLQGMLLGILGALVAGGVLFLIYYNLHNYVAVEIPFLPLLPITPYLIQLIRNLVLGGIAIGFFGSMMSLGRYLNV</sequence>
<feature type="transmembrane region" description="Helical" evidence="10">
    <location>
        <begin position="171"/>
        <end position="197"/>
    </location>
</feature>
<dbReference type="GO" id="GO:0005886">
    <property type="term" value="C:plasma membrane"/>
    <property type="evidence" value="ECO:0007669"/>
    <property type="project" value="UniProtKB-SubCell"/>
</dbReference>
<comment type="caution">
    <text evidence="13">The sequence shown here is derived from an EMBL/GenBank/DDBJ whole genome shotgun (WGS) entry which is preliminary data.</text>
</comment>
<organism evidence="13">
    <name type="scientific">bioreactor metagenome</name>
    <dbReference type="NCBI Taxonomy" id="1076179"/>
    <lineage>
        <taxon>unclassified sequences</taxon>
        <taxon>metagenomes</taxon>
        <taxon>ecological metagenomes</taxon>
    </lineage>
</organism>
<dbReference type="PANTHER" id="PTHR47755">
    <property type="entry name" value="CELL DIVISION PROTEIN FTSX"/>
    <property type="match status" value="1"/>
</dbReference>
<dbReference type="Gene3D" id="3.30.70.3040">
    <property type="match status" value="1"/>
</dbReference>
<evidence type="ECO:0000256" key="5">
    <source>
        <dbReference type="ARBA" id="ARBA00022618"/>
    </source>
</evidence>
<dbReference type="AlphaFoldDB" id="A0A644YWR9"/>
<dbReference type="Pfam" id="PF02687">
    <property type="entry name" value="FtsX"/>
    <property type="match status" value="1"/>
</dbReference>
<evidence type="ECO:0000313" key="13">
    <source>
        <dbReference type="EMBL" id="MPM32468.1"/>
    </source>
</evidence>
<keyword evidence="8 10" id="KW-0472">Membrane</keyword>
<keyword evidence="7 10" id="KW-1133">Transmembrane helix</keyword>
<dbReference type="NCBIfam" id="NF038347">
    <property type="entry name" value="FtsX_Gpos"/>
    <property type="match status" value="1"/>
</dbReference>
<gene>
    <name evidence="13" type="primary">ftsX_14</name>
    <name evidence="13" type="ORF">SDC9_79030</name>
</gene>
<dbReference type="InterPro" id="IPR004513">
    <property type="entry name" value="FtsX"/>
</dbReference>
<proteinExistence type="inferred from homology"/>
<evidence type="ECO:0000256" key="10">
    <source>
        <dbReference type="SAM" id="Phobius"/>
    </source>
</evidence>
<dbReference type="InterPro" id="IPR040690">
    <property type="entry name" value="FtsX_ECD"/>
</dbReference>
<feature type="domain" description="ABC3 transporter permease C-terminal" evidence="11">
    <location>
        <begin position="176"/>
        <end position="293"/>
    </location>
</feature>
<evidence type="ECO:0000256" key="7">
    <source>
        <dbReference type="ARBA" id="ARBA00022989"/>
    </source>
</evidence>
<dbReference type="EMBL" id="VSSQ01006369">
    <property type="protein sequence ID" value="MPM32468.1"/>
    <property type="molecule type" value="Genomic_DNA"/>
</dbReference>
<evidence type="ECO:0000256" key="2">
    <source>
        <dbReference type="ARBA" id="ARBA00007379"/>
    </source>
</evidence>
<evidence type="ECO:0000256" key="9">
    <source>
        <dbReference type="ARBA" id="ARBA00023306"/>
    </source>
</evidence>
<evidence type="ECO:0000256" key="8">
    <source>
        <dbReference type="ARBA" id="ARBA00023136"/>
    </source>
</evidence>
<feature type="transmembrane region" description="Helical" evidence="10">
    <location>
        <begin position="218"/>
        <end position="243"/>
    </location>
</feature>
<evidence type="ECO:0000256" key="6">
    <source>
        <dbReference type="ARBA" id="ARBA00022692"/>
    </source>
</evidence>
<evidence type="ECO:0000259" key="12">
    <source>
        <dbReference type="Pfam" id="PF18075"/>
    </source>
</evidence>